<dbReference type="Gene3D" id="3.40.50.10190">
    <property type="entry name" value="BRCT domain"/>
    <property type="match status" value="1"/>
</dbReference>
<dbReference type="SUPFAM" id="SSF52113">
    <property type="entry name" value="BRCT domain"/>
    <property type="match status" value="1"/>
</dbReference>
<evidence type="ECO:0000313" key="2">
    <source>
        <dbReference type="EMBL" id="MFJ1269916.1"/>
    </source>
</evidence>
<evidence type="ECO:0000259" key="1">
    <source>
        <dbReference type="PROSITE" id="PS50172"/>
    </source>
</evidence>
<name>A0ABW8DB27_9GAMM</name>
<evidence type="ECO:0000313" key="3">
    <source>
        <dbReference type="Proteomes" id="UP001615550"/>
    </source>
</evidence>
<keyword evidence="3" id="KW-1185">Reference proteome</keyword>
<dbReference type="InterPro" id="IPR001357">
    <property type="entry name" value="BRCT_dom"/>
</dbReference>
<reference evidence="2 3" key="1">
    <citation type="submission" date="2024-08" db="EMBL/GenBank/DDBJ databases">
        <title>Draft Genome Sequence of Legionella lytica strain DSB2004, Isolated From a Fire Sprinkler System.</title>
        <authorList>
            <person name="Everhart A.D."/>
            <person name="Kidane D.T."/>
            <person name="Farone A.L."/>
            <person name="Farone M.B."/>
        </authorList>
    </citation>
    <scope>NUCLEOTIDE SEQUENCE [LARGE SCALE GENOMIC DNA]</scope>
    <source>
        <strain evidence="2 3">DSB2004</strain>
    </source>
</reference>
<organism evidence="2 3">
    <name type="scientific">Legionella lytica</name>
    <dbReference type="NCBI Taxonomy" id="96232"/>
    <lineage>
        <taxon>Bacteria</taxon>
        <taxon>Pseudomonadati</taxon>
        <taxon>Pseudomonadota</taxon>
        <taxon>Gammaproteobacteria</taxon>
        <taxon>Legionellales</taxon>
        <taxon>Legionellaceae</taxon>
        <taxon>Legionella</taxon>
    </lineage>
</organism>
<dbReference type="EMBL" id="JBGORX010000010">
    <property type="protein sequence ID" value="MFJ1269916.1"/>
    <property type="molecule type" value="Genomic_DNA"/>
</dbReference>
<protein>
    <recommendedName>
        <fullName evidence="1">BRCT domain-containing protein</fullName>
    </recommendedName>
</protein>
<comment type="caution">
    <text evidence="2">The sequence shown here is derived from an EMBL/GenBank/DDBJ whole genome shotgun (WGS) entry which is preliminary data.</text>
</comment>
<dbReference type="Proteomes" id="UP001615550">
    <property type="component" value="Unassembled WGS sequence"/>
</dbReference>
<sequence length="125" mass="14589">MIWLFKKQNFNFDTLDSLDEIKGKHFYLTGNFIQKTKQEFAEEIIGLGGNYQDLTKRPVVKPKDTDYLIVGGNGYHDPSHGNNYKKVKSWNENNPDKTIPIIHQLHCEELLEKYRELNLTSPPTH</sequence>
<proteinExistence type="predicted"/>
<feature type="domain" description="BRCT" evidence="1">
    <location>
        <begin position="16"/>
        <end position="104"/>
    </location>
</feature>
<gene>
    <name evidence="2" type="ORF">ACD661_15255</name>
</gene>
<dbReference type="RefSeq" id="WP_400188731.1">
    <property type="nucleotide sequence ID" value="NZ_JBGORX010000010.1"/>
</dbReference>
<accession>A0ABW8DB27</accession>
<dbReference type="PROSITE" id="PS50172">
    <property type="entry name" value="BRCT"/>
    <property type="match status" value="1"/>
</dbReference>
<dbReference type="InterPro" id="IPR036420">
    <property type="entry name" value="BRCT_dom_sf"/>
</dbReference>